<dbReference type="PANTHER" id="PTHR33639">
    <property type="entry name" value="THIOL-DISULFIDE OXIDOREDUCTASE DCC"/>
    <property type="match status" value="1"/>
</dbReference>
<gene>
    <name evidence="1" type="ORF">JIN84_19470</name>
</gene>
<protein>
    <submittedName>
        <fullName evidence="1">DUF393 domain-containing protein</fullName>
    </submittedName>
</protein>
<sequence>MSWVLFFDGDCAFCSRLVRRVVAFDKRGHVSFAPLQGRLAAELDLTRHSAKTGGTMVVMSQPDGKIFMKSDALIELARALGGWWRVTRAARFIPKPLRDMVYGWIADNRYRFVGKSDVCSLPDPEVRKRLLE</sequence>
<proteinExistence type="predicted"/>
<dbReference type="EMBL" id="JAENIK010000012">
    <property type="protein sequence ID" value="MBK1817809.1"/>
    <property type="molecule type" value="Genomic_DNA"/>
</dbReference>
<dbReference type="PANTHER" id="PTHR33639:SF2">
    <property type="entry name" value="DUF393 DOMAIN-CONTAINING PROTEIN"/>
    <property type="match status" value="1"/>
</dbReference>
<dbReference type="GO" id="GO:0015035">
    <property type="term" value="F:protein-disulfide reductase activity"/>
    <property type="evidence" value="ECO:0007669"/>
    <property type="project" value="InterPro"/>
</dbReference>
<reference evidence="1" key="1">
    <citation type="submission" date="2021-01" db="EMBL/GenBank/DDBJ databases">
        <title>Modified the classification status of verrucomicrobia.</title>
        <authorList>
            <person name="Feng X."/>
        </authorList>
    </citation>
    <scope>NUCLEOTIDE SEQUENCE</scope>
    <source>
        <strain evidence="1">JCM 18052</strain>
    </source>
</reference>
<dbReference type="RefSeq" id="WP_200352739.1">
    <property type="nucleotide sequence ID" value="NZ_BAABHZ010000001.1"/>
</dbReference>
<dbReference type="InterPro" id="IPR007263">
    <property type="entry name" value="DCC1-like"/>
</dbReference>
<dbReference type="InterPro" id="IPR052927">
    <property type="entry name" value="DCC_oxidoreductase"/>
</dbReference>
<dbReference type="AlphaFoldDB" id="A0A934VDR0"/>
<keyword evidence="2" id="KW-1185">Reference proteome</keyword>
<comment type="caution">
    <text evidence="1">The sequence shown here is derived from an EMBL/GenBank/DDBJ whole genome shotgun (WGS) entry which is preliminary data.</text>
</comment>
<evidence type="ECO:0000313" key="2">
    <source>
        <dbReference type="Proteomes" id="UP000600139"/>
    </source>
</evidence>
<dbReference type="Proteomes" id="UP000600139">
    <property type="component" value="Unassembled WGS sequence"/>
</dbReference>
<name>A0A934VDR0_9BACT</name>
<accession>A0A934VDR0</accession>
<evidence type="ECO:0000313" key="1">
    <source>
        <dbReference type="EMBL" id="MBK1817809.1"/>
    </source>
</evidence>
<dbReference type="Pfam" id="PF04134">
    <property type="entry name" value="DCC1-like"/>
    <property type="match status" value="1"/>
</dbReference>
<organism evidence="1 2">
    <name type="scientific">Luteolibacter yonseiensis</name>
    <dbReference type="NCBI Taxonomy" id="1144680"/>
    <lineage>
        <taxon>Bacteria</taxon>
        <taxon>Pseudomonadati</taxon>
        <taxon>Verrucomicrobiota</taxon>
        <taxon>Verrucomicrobiia</taxon>
        <taxon>Verrucomicrobiales</taxon>
        <taxon>Verrucomicrobiaceae</taxon>
        <taxon>Luteolibacter</taxon>
    </lineage>
</organism>